<evidence type="ECO:0000256" key="2">
    <source>
        <dbReference type="ARBA" id="ARBA00022723"/>
    </source>
</evidence>
<feature type="domain" description="Rieske" evidence="5">
    <location>
        <begin position="5"/>
        <end position="97"/>
    </location>
</feature>
<evidence type="ECO:0000256" key="3">
    <source>
        <dbReference type="ARBA" id="ARBA00023004"/>
    </source>
</evidence>
<dbReference type="GO" id="GO:0046872">
    <property type="term" value="F:metal ion binding"/>
    <property type="evidence" value="ECO:0007669"/>
    <property type="project" value="UniProtKB-KW"/>
</dbReference>
<dbReference type="Gene3D" id="2.102.10.10">
    <property type="entry name" value="Rieske [2Fe-2S] iron-sulphur domain"/>
    <property type="match status" value="1"/>
</dbReference>
<evidence type="ECO:0000256" key="4">
    <source>
        <dbReference type="ARBA" id="ARBA00023014"/>
    </source>
</evidence>
<protein>
    <submittedName>
        <fullName evidence="6">Rieske 2Fe-2S domain-containing protein</fullName>
    </submittedName>
</protein>
<evidence type="ECO:0000313" key="7">
    <source>
        <dbReference type="Proteomes" id="UP000500767"/>
    </source>
</evidence>
<evidence type="ECO:0000259" key="5">
    <source>
        <dbReference type="PROSITE" id="PS51296"/>
    </source>
</evidence>
<keyword evidence="1" id="KW-0001">2Fe-2S</keyword>
<dbReference type="PANTHER" id="PTHR21496:SF23">
    <property type="entry name" value="3-PHENYLPROPIONATE_CINNAMIC ACID DIOXYGENASE FERREDOXIN SUBUNIT"/>
    <property type="match status" value="1"/>
</dbReference>
<sequence length="102" mass="10804">MIDSHSIGPLSQIPVGEGRNMVVGDRTLAVFHLHGGEVYATQPTCPHRGGPLADGLTGTHTIMCPLHDRVFDLRTGAGPDCSITVVPVRVQDGMMVVEMAMA</sequence>
<proteinExistence type="predicted"/>
<evidence type="ECO:0000313" key="6">
    <source>
        <dbReference type="EMBL" id="QKE88946.1"/>
    </source>
</evidence>
<keyword evidence="2" id="KW-0479">Metal-binding</keyword>
<dbReference type="Proteomes" id="UP000500767">
    <property type="component" value="Chromosome"/>
</dbReference>
<gene>
    <name evidence="6" type="ORF">HN018_01795</name>
</gene>
<dbReference type="RefSeq" id="WP_171836120.1">
    <property type="nucleotide sequence ID" value="NZ_CP053708.1"/>
</dbReference>
<reference evidence="6 7" key="1">
    <citation type="journal article" date="2014" name="World J. Microbiol. Biotechnol.">
        <title>Biodiversity and physiological characteristics of Antarctic and Arctic lichens-associated bacteria.</title>
        <authorList>
            <person name="Lee Y.M."/>
            <person name="Kim E.H."/>
            <person name="Lee H.K."/>
            <person name="Hong S.G."/>
        </authorList>
    </citation>
    <scope>NUCLEOTIDE SEQUENCE [LARGE SCALE GENOMIC DNA]</scope>
    <source>
        <strain evidence="6 7">PAMC 26569</strain>
    </source>
</reference>
<accession>A0A6M8HK00</accession>
<dbReference type="Pfam" id="PF00355">
    <property type="entry name" value="Rieske"/>
    <property type="match status" value="1"/>
</dbReference>
<dbReference type="GO" id="GO:0051537">
    <property type="term" value="F:2 iron, 2 sulfur cluster binding"/>
    <property type="evidence" value="ECO:0007669"/>
    <property type="project" value="UniProtKB-KW"/>
</dbReference>
<keyword evidence="7" id="KW-1185">Reference proteome</keyword>
<dbReference type="EMBL" id="CP053708">
    <property type="protein sequence ID" value="QKE88946.1"/>
    <property type="molecule type" value="Genomic_DNA"/>
</dbReference>
<organism evidence="6 7">
    <name type="scientific">Lichenicola cladoniae</name>
    <dbReference type="NCBI Taxonomy" id="1484109"/>
    <lineage>
        <taxon>Bacteria</taxon>
        <taxon>Pseudomonadati</taxon>
        <taxon>Pseudomonadota</taxon>
        <taxon>Alphaproteobacteria</taxon>
        <taxon>Acetobacterales</taxon>
        <taxon>Acetobacteraceae</taxon>
        <taxon>Lichenicola</taxon>
    </lineage>
</organism>
<dbReference type="AlphaFoldDB" id="A0A6M8HK00"/>
<keyword evidence="4" id="KW-0411">Iron-sulfur</keyword>
<dbReference type="KEGG" id="lck:HN018_01795"/>
<dbReference type="PANTHER" id="PTHR21496">
    <property type="entry name" value="FERREDOXIN-RELATED"/>
    <property type="match status" value="1"/>
</dbReference>
<dbReference type="PROSITE" id="PS51296">
    <property type="entry name" value="RIESKE"/>
    <property type="match status" value="1"/>
</dbReference>
<evidence type="ECO:0000256" key="1">
    <source>
        <dbReference type="ARBA" id="ARBA00022714"/>
    </source>
</evidence>
<dbReference type="SUPFAM" id="SSF50022">
    <property type="entry name" value="ISP domain"/>
    <property type="match status" value="1"/>
</dbReference>
<name>A0A6M8HK00_9PROT</name>
<dbReference type="InterPro" id="IPR017941">
    <property type="entry name" value="Rieske_2Fe-2S"/>
</dbReference>
<dbReference type="InterPro" id="IPR036922">
    <property type="entry name" value="Rieske_2Fe-2S_sf"/>
</dbReference>
<keyword evidence="3" id="KW-0408">Iron</keyword>